<dbReference type="SUPFAM" id="SSF55383">
    <property type="entry name" value="Copper amine oxidase, domain N"/>
    <property type="match status" value="1"/>
</dbReference>
<protein>
    <submittedName>
        <fullName evidence="3">Copper amine oxidase N-terminal domain-containing protein</fullName>
    </submittedName>
</protein>
<evidence type="ECO:0000313" key="4">
    <source>
        <dbReference type="Proteomes" id="UP000186666"/>
    </source>
</evidence>
<dbReference type="Proteomes" id="UP000186666">
    <property type="component" value="Unassembled WGS sequence"/>
</dbReference>
<dbReference type="Pfam" id="PF07833">
    <property type="entry name" value="Cu_amine_oxidN1"/>
    <property type="match status" value="1"/>
</dbReference>
<keyword evidence="1" id="KW-0732">Signal</keyword>
<reference evidence="3 4" key="1">
    <citation type="submission" date="2017-01" db="EMBL/GenBank/DDBJ databases">
        <authorList>
            <person name="Varghese N."/>
            <person name="Submissions S."/>
        </authorList>
    </citation>
    <scope>NUCLEOTIDE SEQUENCE [LARGE SCALE GENOMIC DNA]</scope>
    <source>
        <strain evidence="3 4">ATCC 23464</strain>
    </source>
</reference>
<evidence type="ECO:0000256" key="1">
    <source>
        <dbReference type="SAM" id="SignalP"/>
    </source>
</evidence>
<proteinExistence type="predicted"/>
<name>A0ABY1KEY2_9BACL</name>
<evidence type="ECO:0000259" key="2">
    <source>
        <dbReference type="Pfam" id="PF07833"/>
    </source>
</evidence>
<dbReference type="EMBL" id="FTNK01000050">
    <property type="protein sequence ID" value="SIR73118.1"/>
    <property type="molecule type" value="Genomic_DNA"/>
</dbReference>
<dbReference type="InterPro" id="IPR012854">
    <property type="entry name" value="Cu_amine_oxidase-like_N"/>
</dbReference>
<comment type="caution">
    <text evidence="3">The sequence shown here is derived from an EMBL/GenBank/DDBJ whole genome shotgun (WGS) entry which is preliminary data.</text>
</comment>
<evidence type="ECO:0000313" key="3">
    <source>
        <dbReference type="EMBL" id="SIR73118.1"/>
    </source>
</evidence>
<feature type="chain" id="PRO_5045305728" evidence="1">
    <location>
        <begin position="24"/>
        <end position="288"/>
    </location>
</feature>
<feature type="signal peptide" evidence="1">
    <location>
        <begin position="1"/>
        <end position="23"/>
    </location>
</feature>
<dbReference type="Gene3D" id="3.30.457.10">
    <property type="entry name" value="Copper amine oxidase-like, N-terminal domain"/>
    <property type="match status" value="1"/>
</dbReference>
<sequence>MKKSLFLILCVVMVTVLSGTVSASSKAVSVVVNKKLLSFPDAKPYVEGSRVMIPVRFVSEALGAKVDYKNKTVLIDKDGKNISMKVDSKIVLANGKKIILDVPVRIKENRTFVPLRFVSEALNAKVEWNVEKYLVSITTSNSTSGEAEPDSSGKELKWGQYTELGKVLFKNNMRVANEHLIFTMPENAQGILYKPGNGNGEKLIAKKNYSLPLGENQGYIMLTKIYSEKDYIEGYAVYLDVKSENLDGHYNELKNDAVVSSTLIINGKMEITEATLTNVIKDAVKKFN</sequence>
<dbReference type="InterPro" id="IPR036582">
    <property type="entry name" value="Mao_N_sf"/>
</dbReference>
<dbReference type="RefSeq" id="WP_068590979.1">
    <property type="nucleotide sequence ID" value="NZ_FTNK01000050.1"/>
</dbReference>
<gene>
    <name evidence="3" type="ORF">SAMN05421578_1507</name>
</gene>
<keyword evidence="4" id="KW-1185">Reference proteome</keyword>
<feature type="domain" description="Copper amine oxidase-like N-terminal" evidence="2">
    <location>
        <begin position="31"/>
        <end position="137"/>
    </location>
</feature>
<organism evidence="3 4">
    <name type="scientific">Paenibacillus macquariensis</name>
    <dbReference type="NCBI Taxonomy" id="948756"/>
    <lineage>
        <taxon>Bacteria</taxon>
        <taxon>Bacillati</taxon>
        <taxon>Bacillota</taxon>
        <taxon>Bacilli</taxon>
        <taxon>Bacillales</taxon>
        <taxon>Paenibacillaceae</taxon>
        <taxon>Paenibacillus</taxon>
    </lineage>
</organism>
<accession>A0ABY1KEY2</accession>